<keyword evidence="2" id="KW-1185">Reference proteome</keyword>
<proteinExistence type="predicted"/>
<protein>
    <submittedName>
        <fullName evidence="1">Uncharacterized protein</fullName>
    </submittedName>
</protein>
<dbReference type="EMBL" id="ML001564">
    <property type="protein sequence ID" value="RKO83175.1"/>
    <property type="molecule type" value="Genomic_DNA"/>
</dbReference>
<dbReference type="AlphaFoldDB" id="A0A4P9VWE9"/>
<organism evidence="1 2">
    <name type="scientific">Blyttiomyces helicus</name>
    <dbReference type="NCBI Taxonomy" id="388810"/>
    <lineage>
        <taxon>Eukaryota</taxon>
        <taxon>Fungi</taxon>
        <taxon>Fungi incertae sedis</taxon>
        <taxon>Chytridiomycota</taxon>
        <taxon>Chytridiomycota incertae sedis</taxon>
        <taxon>Chytridiomycetes</taxon>
        <taxon>Chytridiomycetes incertae sedis</taxon>
        <taxon>Blyttiomyces</taxon>
    </lineage>
</organism>
<evidence type="ECO:0000313" key="1">
    <source>
        <dbReference type="EMBL" id="RKO83175.1"/>
    </source>
</evidence>
<accession>A0A4P9VWE9</accession>
<evidence type="ECO:0000313" key="2">
    <source>
        <dbReference type="Proteomes" id="UP000269721"/>
    </source>
</evidence>
<sequence>MPKVVMAEVEDSDECGYPGVGRMIEGLSERRDLTEIFEERFDVPILALIYLLTPESPKALTPPVDSVGIGFHEKPAGQQVWLLKHEWFIVKPSGRGEEEVGKGQGAREQVLWHWMRRVKKRVQFHPTQHLARLGFRSWTLGWRGGEVERQGAGGGKEVWDGCSRVIIRNRSPGFPLRRRQISRLSLTKHTEIDFPVAVHHAVQGKMGMLAGNPVFFYSSLPTLAMVGGLGSRSFARLPHSIAGIVRNARLEIRSRSMEIR</sequence>
<dbReference type="Proteomes" id="UP000269721">
    <property type="component" value="Unassembled WGS sequence"/>
</dbReference>
<name>A0A4P9VWE9_9FUNG</name>
<gene>
    <name evidence="1" type="ORF">BDK51DRAFT_32596</name>
</gene>
<reference evidence="2" key="1">
    <citation type="journal article" date="2018" name="Nat. Microbiol.">
        <title>Leveraging single-cell genomics to expand the fungal tree of life.</title>
        <authorList>
            <person name="Ahrendt S.R."/>
            <person name="Quandt C.A."/>
            <person name="Ciobanu D."/>
            <person name="Clum A."/>
            <person name="Salamov A."/>
            <person name="Andreopoulos B."/>
            <person name="Cheng J.F."/>
            <person name="Woyke T."/>
            <person name="Pelin A."/>
            <person name="Henrissat B."/>
            <person name="Reynolds N.K."/>
            <person name="Benny G.L."/>
            <person name="Smith M.E."/>
            <person name="James T.Y."/>
            <person name="Grigoriev I.V."/>
        </authorList>
    </citation>
    <scope>NUCLEOTIDE SEQUENCE [LARGE SCALE GENOMIC DNA]</scope>
</reference>